<proteinExistence type="inferred from homology"/>
<dbReference type="KEGG" id="gni:GNIT_3466"/>
<evidence type="ECO:0000256" key="4">
    <source>
        <dbReference type="ARBA" id="ARBA00022475"/>
    </source>
</evidence>
<keyword evidence="8 11" id="KW-1133">Transmembrane helix</keyword>
<name>G4QNE1_GLANF</name>
<keyword evidence="14" id="KW-1185">Reference proteome</keyword>
<evidence type="ECO:0000256" key="5">
    <source>
        <dbReference type="ARBA" id="ARBA00022519"/>
    </source>
</evidence>
<evidence type="ECO:0000256" key="11">
    <source>
        <dbReference type="SAM" id="Phobius"/>
    </source>
</evidence>
<evidence type="ECO:0000256" key="6">
    <source>
        <dbReference type="ARBA" id="ARBA00022692"/>
    </source>
</evidence>
<feature type="compositionally biased region" description="Polar residues" evidence="10">
    <location>
        <begin position="199"/>
        <end position="209"/>
    </location>
</feature>
<keyword evidence="4" id="KW-1003">Cell membrane</keyword>
<keyword evidence="5" id="KW-0997">Cell inner membrane</keyword>
<dbReference type="InterPro" id="IPR036034">
    <property type="entry name" value="PDZ_sf"/>
</dbReference>
<feature type="domain" description="Type II secretion system protein GspC N-terminal" evidence="12">
    <location>
        <begin position="42"/>
        <end position="182"/>
    </location>
</feature>
<evidence type="ECO:0000256" key="10">
    <source>
        <dbReference type="SAM" id="MobiDB-lite"/>
    </source>
</evidence>
<dbReference type="GO" id="GO:0005886">
    <property type="term" value="C:plasma membrane"/>
    <property type="evidence" value="ECO:0007669"/>
    <property type="project" value="UniProtKB-SubCell"/>
</dbReference>
<dbReference type="SUPFAM" id="SSF50156">
    <property type="entry name" value="PDZ domain-like"/>
    <property type="match status" value="1"/>
</dbReference>
<evidence type="ECO:0000313" key="14">
    <source>
        <dbReference type="Proteomes" id="UP000009282"/>
    </source>
</evidence>
<dbReference type="RefSeq" id="WP_014110431.1">
    <property type="nucleotide sequence ID" value="NC_016041.1"/>
</dbReference>
<keyword evidence="6 11" id="KW-0812">Transmembrane</keyword>
<evidence type="ECO:0000259" key="12">
    <source>
        <dbReference type="Pfam" id="PF11356"/>
    </source>
</evidence>
<accession>G4QNE1</accession>
<reference evidence="13 14" key="1">
    <citation type="journal article" date="2011" name="J. Bacteriol.">
        <title>Complete genome sequence of seawater bacterium Glaciecola nitratireducens FR1064T.</title>
        <authorList>
            <person name="Bian F."/>
            <person name="Qin Q.L."/>
            <person name="Xie B.B."/>
            <person name="Shu Y.L."/>
            <person name="Zhang X.Y."/>
            <person name="Yu Y."/>
            <person name="Chen B."/>
            <person name="Chen X.L."/>
            <person name="Zhou B.C."/>
            <person name="Zhang Y.Z."/>
        </authorList>
    </citation>
    <scope>NUCLEOTIDE SEQUENCE [LARGE SCALE GENOMIC DNA]</scope>
    <source>
        <strain evidence="14">JCM 12485 / KCTC 12276 / FR1064</strain>
    </source>
</reference>
<dbReference type="GO" id="GO:0015628">
    <property type="term" value="P:protein secretion by the type II secretion system"/>
    <property type="evidence" value="ECO:0007669"/>
    <property type="project" value="InterPro"/>
</dbReference>
<sequence>MGADEVHNNNITEKMTVTNLSLQPAARMYRQHQNKIIMLIVVLLSLYLIAFAAKLTWQIIPQPETLLSSSFNNSNTQASKSTSRVDISPLIKLNLFGNPEAKPLTTVKAEVTDAPETKLNLTLTGVVSSADPKVGAAIVENNGKQNTYGVGDKIDGTNVTLDELYIDRVIIKNSLTRETLMLDGIDYDEANQTRKQEARQLTPQYNSPQAADEYKLSENDPEFDPEEASDSAREMREQISQSPTSFTDFIAIKPHTSNGQLVGYQVSPGKQPDFFRDVGLRSGDIVTQINGLDLSDPAQSLEAINVLREAQSLQLEVLRGDEALSLDIDIPSSEE</sequence>
<organism evidence="13 14">
    <name type="scientific">Glaciecola nitratireducens (strain JCM 12485 / KCTC 12276 / FR1064)</name>
    <dbReference type="NCBI Taxonomy" id="1085623"/>
    <lineage>
        <taxon>Bacteria</taxon>
        <taxon>Pseudomonadati</taxon>
        <taxon>Pseudomonadota</taxon>
        <taxon>Gammaproteobacteria</taxon>
        <taxon>Alteromonadales</taxon>
        <taxon>Alteromonadaceae</taxon>
        <taxon>Brumicola</taxon>
    </lineage>
</organism>
<evidence type="ECO:0000256" key="9">
    <source>
        <dbReference type="ARBA" id="ARBA00023136"/>
    </source>
</evidence>
<gene>
    <name evidence="13" type="primary">gspC</name>
    <name evidence="13" type="ordered locus">GNIT_3466</name>
</gene>
<dbReference type="Proteomes" id="UP000009282">
    <property type="component" value="Chromosome"/>
</dbReference>
<dbReference type="Pfam" id="PF11356">
    <property type="entry name" value="T2SSC"/>
    <property type="match status" value="1"/>
</dbReference>
<feature type="transmembrane region" description="Helical" evidence="11">
    <location>
        <begin position="36"/>
        <end position="57"/>
    </location>
</feature>
<keyword evidence="7" id="KW-0653">Protein transport</keyword>
<evidence type="ECO:0000256" key="3">
    <source>
        <dbReference type="ARBA" id="ARBA00022448"/>
    </source>
</evidence>
<evidence type="ECO:0000256" key="2">
    <source>
        <dbReference type="ARBA" id="ARBA00007986"/>
    </source>
</evidence>
<comment type="similarity">
    <text evidence="2">Belongs to the GSP C family.</text>
</comment>
<feature type="compositionally biased region" description="Acidic residues" evidence="10">
    <location>
        <begin position="219"/>
        <end position="229"/>
    </location>
</feature>
<dbReference type="HOGENOM" id="CLU_068012_0_0_6"/>
<dbReference type="Gene3D" id="2.30.30.830">
    <property type="match status" value="1"/>
</dbReference>
<evidence type="ECO:0000256" key="7">
    <source>
        <dbReference type="ARBA" id="ARBA00022927"/>
    </source>
</evidence>
<dbReference type="InterPro" id="IPR024961">
    <property type="entry name" value="T2SS_GspC_N"/>
</dbReference>
<keyword evidence="3" id="KW-0813">Transport</keyword>
<protein>
    <submittedName>
        <fullName evidence="13">General secretion pathway protein C</fullName>
    </submittedName>
</protein>
<feature type="region of interest" description="Disordered" evidence="10">
    <location>
        <begin position="194"/>
        <end position="236"/>
    </location>
</feature>
<evidence type="ECO:0000256" key="1">
    <source>
        <dbReference type="ARBA" id="ARBA00004533"/>
    </source>
</evidence>
<dbReference type="Gene3D" id="2.30.42.10">
    <property type="match status" value="1"/>
</dbReference>
<comment type="subcellular location">
    <subcellularLocation>
        <location evidence="1">Cell inner membrane</location>
    </subcellularLocation>
</comment>
<dbReference type="EMBL" id="CP003060">
    <property type="protein sequence ID" value="AEP31560.1"/>
    <property type="molecule type" value="Genomic_DNA"/>
</dbReference>
<dbReference type="AlphaFoldDB" id="G4QNE1"/>
<dbReference type="GO" id="GO:0015627">
    <property type="term" value="C:type II protein secretion system complex"/>
    <property type="evidence" value="ECO:0007669"/>
    <property type="project" value="InterPro"/>
</dbReference>
<dbReference type="NCBIfam" id="TIGR01713">
    <property type="entry name" value="typeII_sec_gspC"/>
    <property type="match status" value="1"/>
</dbReference>
<evidence type="ECO:0000313" key="13">
    <source>
        <dbReference type="EMBL" id="AEP31560.1"/>
    </source>
</evidence>
<dbReference type="eggNOG" id="COG3031">
    <property type="taxonomic scope" value="Bacteria"/>
</dbReference>
<keyword evidence="9 11" id="KW-0472">Membrane</keyword>
<dbReference type="STRING" id="1085623.GNIT_3466"/>
<evidence type="ECO:0000256" key="8">
    <source>
        <dbReference type="ARBA" id="ARBA00022989"/>
    </source>
</evidence>
<dbReference type="InterPro" id="IPR001639">
    <property type="entry name" value="T2SS_protein-GspC"/>
</dbReference>